<dbReference type="EMBL" id="JAWWNJ010000106">
    <property type="protein sequence ID" value="KAK6992855.1"/>
    <property type="molecule type" value="Genomic_DNA"/>
</dbReference>
<evidence type="ECO:0000313" key="2">
    <source>
        <dbReference type="Proteomes" id="UP001362999"/>
    </source>
</evidence>
<name>A0AAV9ZVA4_9AGAR</name>
<dbReference type="AlphaFoldDB" id="A0AAV9ZVA4"/>
<evidence type="ECO:0000313" key="1">
    <source>
        <dbReference type="EMBL" id="KAK6992855.1"/>
    </source>
</evidence>
<protein>
    <submittedName>
        <fullName evidence="1">Uncharacterized protein</fullName>
    </submittedName>
</protein>
<keyword evidence="2" id="KW-1185">Reference proteome</keyword>
<sequence length="252" mass="28601">MQAEGHTASRIDDAALSMPQAEPGENTVIAFWQRIASVSTRTRRDGKWIGVEELRHWNAANTKGCDRCTKGKVIRHCVIEEYQAACKTCRTARTACDRKVKFLFEMTRKDFFPTMDLFLRAYNKKGPNACRSVQAANKRLRGTLSYCTSGRRHLGSNDFATAERKAAAISFDEAQQGVDMADIYNARDKEGEQTTVDGGNMGNIRNTLAESLAEWRGSMEKRQCALEQRQENMERKMEQIIEPLNKQHLRSN</sequence>
<organism evidence="1 2">
    <name type="scientific">Favolaschia claudopus</name>
    <dbReference type="NCBI Taxonomy" id="2862362"/>
    <lineage>
        <taxon>Eukaryota</taxon>
        <taxon>Fungi</taxon>
        <taxon>Dikarya</taxon>
        <taxon>Basidiomycota</taxon>
        <taxon>Agaricomycotina</taxon>
        <taxon>Agaricomycetes</taxon>
        <taxon>Agaricomycetidae</taxon>
        <taxon>Agaricales</taxon>
        <taxon>Marasmiineae</taxon>
        <taxon>Mycenaceae</taxon>
        <taxon>Favolaschia</taxon>
    </lineage>
</organism>
<reference evidence="1 2" key="1">
    <citation type="journal article" date="2024" name="J Genomics">
        <title>Draft genome sequencing and assembly of Favolaschia claudopus CIRM-BRFM 2984 isolated from oak limbs.</title>
        <authorList>
            <person name="Navarro D."/>
            <person name="Drula E."/>
            <person name="Chaduli D."/>
            <person name="Cazenave R."/>
            <person name="Ahrendt S."/>
            <person name="Wang J."/>
            <person name="Lipzen A."/>
            <person name="Daum C."/>
            <person name="Barry K."/>
            <person name="Grigoriev I.V."/>
            <person name="Favel A."/>
            <person name="Rosso M.N."/>
            <person name="Martin F."/>
        </authorList>
    </citation>
    <scope>NUCLEOTIDE SEQUENCE [LARGE SCALE GENOMIC DNA]</scope>
    <source>
        <strain evidence="1 2">CIRM-BRFM 2984</strain>
    </source>
</reference>
<proteinExistence type="predicted"/>
<gene>
    <name evidence="1" type="ORF">R3P38DRAFT_3080286</name>
</gene>
<comment type="caution">
    <text evidence="1">The sequence shown here is derived from an EMBL/GenBank/DDBJ whole genome shotgun (WGS) entry which is preliminary data.</text>
</comment>
<dbReference type="Proteomes" id="UP001362999">
    <property type="component" value="Unassembled WGS sequence"/>
</dbReference>
<accession>A0AAV9ZVA4</accession>